<accession>A0A0J8FTS5</accession>
<feature type="chain" id="PRO_5005297805" description="Lipoprotein" evidence="1">
    <location>
        <begin position="21"/>
        <end position="266"/>
    </location>
</feature>
<organism evidence="2 3">
    <name type="scientific">Pseudomonas fildesensis</name>
    <dbReference type="NCBI Taxonomy" id="1674920"/>
    <lineage>
        <taxon>Bacteria</taxon>
        <taxon>Pseudomonadati</taxon>
        <taxon>Pseudomonadota</taxon>
        <taxon>Gammaproteobacteria</taxon>
        <taxon>Pseudomonadales</taxon>
        <taxon>Pseudomonadaceae</taxon>
        <taxon>Pseudomonas</taxon>
    </lineage>
</organism>
<keyword evidence="1" id="KW-0732">Signal</keyword>
<comment type="caution">
    <text evidence="2">The sequence shown here is derived from an EMBL/GenBank/DDBJ whole genome shotgun (WGS) entry which is preliminary data.</text>
</comment>
<reference evidence="2 3" key="1">
    <citation type="submission" date="2015-06" db="EMBL/GenBank/DDBJ databases">
        <title>Draft genome sequence of an Antarctic Pseudomonas sp. strain KG01 with full potential for biotechnological applications.</title>
        <authorList>
            <person name="Pavlov M.S."/>
            <person name="Lira F."/>
            <person name="Martinez J.L."/>
            <person name="Marshall S.H."/>
        </authorList>
    </citation>
    <scope>NUCLEOTIDE SEQUENCE [LARGE SCALE GENOMIC DNA]</scope>
    <source>
        <strain evidence="2 3">KG01</strain>
    </source>
</reference>
<dbReference type="AlphaFoldDB" id="A0A0J8FTS5"/>
<evidence type="ECO:0000313" key="2">
    <source>
        <dbReference type="EMBL" id="KMT53660.1"/>
    </source>
</evidence>
<proteinExistence type="predicted"/>
<name>A0A0J8FTS5_9PSED</name>
<gene>
    <name evidence="2" type="ORF">ACR52_20015</name>
</gene>
<dbReference type="PATRIC" id="fig|1674920.3.peg.2397"/>
<dbReference type="STRING" id="1674920.ACR52_20015"/>
<dbReference type="Proteomes" id="UP000037551">
    <property type="component" value="Unassembled WGS sequence"/>
</dbReference>
<protein>
    <recommendedName>
        <fullName evidence="4">Lipoprotein</fullName>
    </recommendedName>
</protein>
<sequence length="266" mass="29748">MKLHLSILLFSIALCAEVQAAPSPETEAVFEHAMLLANDIQQRVDQLIEKEQQGKIDKLTMSQSIQEATKGLEAFEGELRKASVGGHGVASFVLANLHDGRAATFLDGYEAMHAEACALYQNASDQGLIAGAVIVLRNCDEAFQRHKFDDPELLRKHSQLVNALEQPDPYSDYYPLPARGSYCFKDSQIPEVNHQQPLTTMRDIYQPVSLSLEQFRADGYYLLALTGDIANPKVRAYFKQVQKLAPDCLDPSHLQSLFKNMERKSH</sequence>
<evidence type="ECO:0000313" key="3">
    <source>
        <dbReference type="Proteomes" id="UP000037551"/>
    </source>
</evidence>
<feature type="signal peptide" evidence="1">
    <location>
        <begin position="1"/>
        <end position="20"/>
    </location>
</feature>
<dbReference type="EMBL" id="LFMW01000013">
    <property type="protein sequence ID" value="KMT53660.1"/>
    <property type="molecule type" value="Genomic_DNA"/>
</dbReference>
<keyword evidence="3" id="KW-1185">Reference proteome</keyword>
<evidence type="ECO:0000256" key="1">
    <source>
        <dbReference type="SAM" id="SignalP"/>
    </source>
</evidence>
<evidence type="ECO:0008006" key="4">
    <source>
        <dbReference type="Google" id="ProtNLM"/>
    </source>
</evidence>